<reference evidence="3" key="1">
    <citation type="submission" date="2020-05" db="EMBL/GenBank/DDBJ databases">
        <authorList>
            <person name="Chiriac C."/>
            <person name="Salcher M."/>
            <person name="Ghai R."/>
            <person name="Kavagutti S V."/>
        </authorList>
    </citation>
    <scope>NUCLEOTIDE SEQUENCE</scope>
</reference>
<organism evidence="3">
    <name type="scientific">freshwater metagenome</name>
    <dbReference type="NCBI Taxonomy" id="449393"/>
    <lineage>
        <taxon>unclassified sequences</taxon>
        <taxon>metagenomes</taxon>
        <taxon>ecological metagenomes</taxon>
    </lineage>
</organism>
<dbReference type="EMBL" id="CAFBPN010000070">
    <property type="protein sequence ID" value="CAB5025960.1"/>
    <property type="molecule type" value="Genomic_DNA"/>
</dbReference>
<evidence type="ECO:0000259" key="1">
    <source>
        <dbReference type="Pfam" id="PF08608"/>
    </source>
</evidence>
<dbReference type="SUPFAM" id="SSF109854">
    <property type="entry name" value="DinB/YfiT-like putative metalloenzymes"/>
    <property type="match status" value="1"/>
</dbReference>
<protein>
    <submittedName>
        <fullName evidence="3">Unannotated protein</fullName>
    </submittedName>
</protein>
<dbReference type="NCBIfam" id="TIGR03084">
    <property type="entry name" value="TIGR03084 family metal-binding protein"/>
    <property type="match status" value="1"/>
</dbReference>
<dbReference type="NCBIfam" id="TIGR03083">
    <property type="entry name" value="maleylpyruvate isomerase family mycothiol-dependent enzyme"/>
    <property type="match status" value="1"/>
</dbReference>
<dbReference type="InterPro" id="IPR034660">
    <property type="entry name" value="DinB/YfiT-like"/>
</dbReference>
<dbReference type="InterPro" id="IPR017518">
    <property type="entry name" value="CHP03084"/>
</dbReference>
<dbReference type="InterPro" id="IPR013917">
    <property type="entry name" value="tRNA_wybutosine-synth"/>
</dbReference>
<evidence type="ECO:0000259" key="2">
    <source>
        <dbReference type="Pfam" id="PF11716"/>
    </source>
</evidence>
<dbReference type="InterPro" id="IPR024344">
    <property type="entry name" value="MDMPI_metal-binding"/>
</dbReference>
<dbReference type="Gene3D" id="1.20.120.450">
    <property type="entry name" value="dinb family like domain"/>
    <property type="match status" value="1"/>
</dbReference>
<dbReference type="GO" id="GO:0046872">
    <property type="term" value="F:metal ion binding"/>
    <property type="evidence" value="ECO:0007669"/>
    <property type="project" value="InterPro"/>
</dbReference>
<feature type="domain" description="tRNA wybutosine-synthesis" evidence="1">
    <location>
        <begin position="187"/>
        <end position="234"/>
    </location>
</feature>
<gene>
    <name evidence="3" type="ORF">UFOPK4098_01146</name>
</gene>
<accession>A0A6J7RBD2</accession>
<feature type="domain" description="Mycothiol-dependent maleylpyruvate isomerase metal-binding" evidence="2">
    <location>
        <begin position="11"/>
        <end position="146"/>
    </location>
</feature>
<proteinExistence type="predicted"/>
<evidence type="ECO:0000313" key="3">
    <source>
        <dbReference type="EMBL" id="CAB5025960.1"/>
    </source>
</evidence>
<sequence>MDATDIVLRDLADEHLALAALIAGLSESQWRTKTPADGWDIADSVSHLYFFDIRSALAMTDAADFAADTQEMMKSFATGGDPSVAFGRSVSGAELASEWKKYSAALVAAGRNADRTQRVPWYGPSMSVASFLTARLMETWAHSVDVSDALSLPPTSSMRLKHIAHIGVLARANSYRANQREVPEANIFVSLQAPDGSQWEWGNADAPESVRGSALDFCLLVTQRRHVQDTQLVAQGALATEWLGIAQAFAGPAGAGRQPLS</sequence>
<dbReference type="Pfam" id="PF11716">
    <property type="entry name" value="MDMPI_N"/>
    <property type="match status" value="1"/>
</dbReference>
<dbReference type="Pfam" id="PF08608">
    <property type="entry name" value="Wyosine_form"/>
    <property type="match status" value="1"/>
</dbReference>
<name>A0A6J7RBD2_9ZZZZ</name>
<dbReference type="AlphaFoldDB" id="A0A6J7RBD2"/>
<dbReference type="InterPro" id="IPR017517">
    <property type="entry name" value="Maleyloyr_isom"/>
</dbReference>